<sequence>MRIWQVNLLFMFIASAMAVATFFGVRYSKRRRKPIPVVRQPDPSPAVSLNLITVLNELPTHFPDFLKHYRTQGVGHFHIIQTSKFPMTGDNDITVYPIFNETNTLKLYNQVYHMIYKNTRWALIVTPNEFVYGRKHRLFDALKDLTGPQFVQAKVCVDEFKSHPQLESMCTTKNASGIRIEFTEKTPWLKTIAADRTCLDRPDLAAVIYVGAGSASGEIFDELAILSQFGYDSPVRQYEVGVVCVNPTFEFIQHHLELGMHVYSDKTVATSECKWVIELDNDMFLQLPLLKHACNYSIPVYKYGYSGHVQKPRSLRKSCVIRERLPYRHITLNQTYFADAVSTVNVPSAFINHMCQATSLDSVIDTSVSSRIRLEPQHDLSIVLDTTQTGQSLVGILEHYLKQVDHVYILFSNQSNDESEYLSDFKSKITLIENVLDLDLLYQTFLKTECKWILYVQPEDVLDLSNLKTLMQTNNVIGVGNRVAVRTKSVASMFDAKPTAECLNAVKLQSNLMEHLD</sequence>
<organism evidence="2">
    <name type="scientific">viral metagenome</name>
    <dbReference type="NCBI Taxonomy" id="1070528"/>
    <lineage>
        <taxon>unclassified sequences</taxon>
        <taxon>metagenomes</taxon>
        <taxon>organismal metagenomes</taxon>
    </lineage>
</organism>
<keyword evidence="1" id="KW-0812">Transmembrane</keyword>
<feature type="transmembrane region" description="Helical" evidence="1">
    <location>
        <begin position="6"/>
        <end position="25"/>
    </location>
</feature>
<protein>
    <submittedName>
        <fullName evidence="2">Uncharacterized protein</fullName>
    </submittedName>
</protein>
<keyword evidence="1" id="KW-0472">Membrane</keyword>
<evidence type="ECO:0000313" key="2">
    <source>
        <dbReference type="EMBL" id="QHT05106.1"/>
    </source>
</evidence>
<dbReference type="EMBL" id="MN739449">
    <property type="protein sequence ID" value="QHT05106.1"/>
    <property type="molecule type" value="Genomic_DNA"/>
</dbReference>
<reference evidence="2" key="1">
    <citation type="journal article" date="2020" name="Nature">
        <title>Giant virus diversity and host interactions through global metagenomics.</title>
        <authorList>
            <person name="Schulz F."/>
            <person name="Roux S."/>
            <person name="Paez-Espino D."/>
            <person name="Jungbluth S."/>
            <person name="Walsh D.A."/>
            <person name="Denef V.J."/>
            <person name="McMahon K.D."/>
            <person name="Konstantinidis K.T."/>
            <person name="Eloe-Fadrosh E.A."/>
            <person name="Kyrpides N.C."/>
            <person name="Woyke T."/>
        </authorList>
    </citation>
    <scope>NUCLEOTIDE SEQUENCE</scope>
    <source>
        <strain evidence="2">GVMAG-M-3300021354-14</strain>
    </source>
</reference>
<evidence type="ECO:0000256" key="1">
    <source>
        <dbReference type="SAM" id="Phobius"/>
    </source>
</evidence>
<proteinExistence type="predicted"/>
<accession>A0A6C0CJZ6</accession>
<name>A0A6C0CJZ6_9ZZZZ</name>
<keyword evidence="1" id="KW-1133">Transmembrane helix</keyword>
<dbReference type="AlphaFoldDB" id="A0A6C0CJZ6"/>